<dbReference type="Pfam" id="PF00392">
    <property type="entry name" value="GntR"/>
    <property type="match status" value="1"/>
</dbReference>
<dbReference type="PANTHER" id="PTHR43537">
    <property type="entry name" value="TRANSCRIPTIONAL REGULATOR, GNTR FAMILY"/>
    <property type="match status" value="1"/>
</dbReference>
<protein>
    <submittedName>
        <fullName evidence="5">Putative HTH-type transcriptional regulator YdfH</fullName>
    </submittedName>
</protein>
<dbReference type="Gene3D" id="1.20.120.530">
    <property type="entry name" value="GntR ligand-binding domain-like"/>
    <property type="match status" value="1"/>
</dbReference>
<evidence type="ECO:0000259" key="4">
    <source>
        <dbReference type="PROSITE" id="PS50949"/>
    </source>
</evidence>
<dbReference type="InterPro" id="IPR000524">
    <property type="entry name" value="Tscrpt_reg_HTH_GntR"/>
</dbReference>
<reference evidence="5 6" key="1">
    <citation type="submission" date="2019-02" db="EMBL/GenBank/DDBJ databases">
        <title>Deep-cultivation of Planctomycetes and their phenomic and genomic characterization uncovers novel biology.</title>
        <authorList>
            <person name="Wiegand S."/>
            <person name="Jogler M."/>
            <person name="Boedeker C."/>
            <person name="Pinto D."/>
            <person name="Vollmers J."/>
            <person name="Rivas-Marin E."/>
            <person name="Kohn T."/>
            <person name="Peeters S.H."/>
            <person name="Heuer A."/>
            <person name="Rast P."/>
            <person name="Oberbeckmann S."/>
            <person name="Bunk B."/>
            <person name="Jeske O."/>
            <person name="Meyerdierks A."/>
            <person name="Storesund J.E."/>
            <person name="Kallscheuer N."/>
            <person name="Luecker S."/>
            <person name="Lage O.M."/>
            <person name="Pohl T."/>
            <person name="Merkel B.J."/>
            <person name="Hornburger P."/>
            <person name="Mueller R.-W."/>
            <person name="Bruemmer F."/>
            <person name="Labrenz M."/>
            <person name="Spormann A.M."/>
            <person name="Op den Camp H."/>
            <person name="Overmann J."/>
            <person name="Amann R."/>
            <person name="Jetten M.S.M."/>
            <person name="Mascher T."/>
            <person name="Medema M.H."/>
            <person name="Devos D.P."/>
            <person name="Kaster A.-K."/>
            <person name="Ovreas L."/>
            <person name="Rohde M."/>
            <person name="Galperin M.Y."/>
            <person name="Jogler C."/>
        </authorList>
    </citation>
    <scope>NUCLEOTIDE SEQUENCE [LARGE SCALE GENOMIC DNA]</scope>
    <source>
        <strain evidence="5 6">Mal52</strain>
    </source>
</reference>
<dbReference type="SMART" id="SM00895">
    <property type="entry name" value="FCD"/>
    <property type="match status" value="1"/>
</dbReference>
<dbReference type="Pfam" id="PF07729">
    <property type="entry name" value="FCD"/>
    <property type="match status" value="1"/>
</dbReference>
<name>A0A517ZLH2_9PLAN</name>
<evidence type="ECO:0000256" key="2">
    <source>
        <dbReference type="ARBA" id="ARBA00023125"/>
    </source>
</evidence>
<dbReference type="EMBL" id="CP036276">
    <property type="protein sequence ID" value="QDU43283.1"/>
    <property type="molecule type" value="Genomic_DNA"/>
</dbReference>
<dbReference type="OrthoDB" id="368257at2"/>
<dbReference type="PANTHER" id="PTHR43537:SF5">
    <property type="entry name" value="UXU OPERON TRANSCRIPTIONAL REGULATOR"/>
    <property type="match status" value="1"/>
</dbReference>
<dbReference type="AlphaFoldDB" id="A0A517ZLH2"/>
<gene>
    <name evidence="5" type="primary">ydfH_1</name>
    <name evidence="5" type="ORF">Mal52_17550</name>
</gene>
<dbReference type="GO" id="GO:0003677">
    <property type="term" value="F:DNA binding"/>
    <property type="evidence" value="ECO:0007669"/>
    <property type="project" value="UniProtKB-KW"/>
</dbReference>
<accession>A0A517ZLH2</accession>
<dbReference type="GO" id="GO:0003700">
    <property type="term" value="F:DNA-binding transcription factor activity"/>
    <property type="evidence" value="ECO:0007669"/>
    <property type="project" value="InterPro"/>
</dbReference>
<evidence type="ECO:0000256" key="1">
    <source>
        <dbReference type="ARBA" id="ARBA00023015"/>
    </source>
</evidence>
<dbReference type="RefSeq" id="WP_145375411.1">
    <property type="nucleotide sequence ID" value="NZ_CP036270.1"/>
</dbReference>
<dbReference type="SUPFAM" id="SSF46785">
    <property type="entry name" value="Winged helix' DNA-binding domain"/>
    <property type="match status" value="1"/>
</dbReference>
<sequence length="218" mass="24333">MTSDNPSGRAPSLKNVAYGQLKQLILEGGVEPGTVLSVRQLADQLKMSKTPVQAALERMEAEDLVTFAPQQGVLVRHVSIEDIANHFEIRTALESFIVERLAGGLTDEQTLRLKANLTAQHELAQSGDVLGCVKNDTDFHLLLCEFHGNQEFAKVMHRLRDRVFQVVFRIVKQFPNRITETYEEHHEIATAIFDGNGELAAQQLVVHLQNGLKQFIPA</sequence>
<dbReference type="KEGG" id="sdyn:Mal52_17550"/>
<keyword evidence="3" id="KW-0804">Transcription</keyword>
<dbReference type="Proteomes" id="UP000319383">
    <property type="component" value="Chromosome"/>
</dbReference>
<dbReference type="SUPFAM" id="SSF48008">
    <property type="entry name" value="GntR ligand-binding domain-like"/>
    <property type="match status" value="1"/>
</dbReference>
<dbReference type="SMART" id="SM00345">
    <property type="entry name" value="HTH_GNTR"/>
    <property type="match status" value="1"/>
</dbReference>
<evidence type="ECO:0000256" key="3">
    <source>
        <dbReference type="ARBA" id="ARBA00023163"/>
    </source>
</evidence>
<keyword evidence="1" id="KW-0805">Transcription regulation</keyword>
<feature type="domain" description="HTH gntR-type" evidence="4">
    <location>
        <begin position="11"/>
        <end position="78"/>
    </location>
</feature>
<evidence type="ECO:0000313" key="5">
    <source>
        <dbReference type="EMBL" id="QDU43283.1"/>
    </source>
</evidence>
<dbReference type="InterPro" id="IPR036388">
    <property type="entry name" value="WH-like_DNA-bd_sf"/>
</dbReference>
<evidence type="ECO:0000313" key="6">
    <source>
        <dbReference type="Proteomes" id="UP000319383"/>
    </source>
</evidence>
<dbReference type="InterPro" id="IPR036390">
    <property type="entry name" value="WH_DNA-bd_sf"/>
</dbReference>
<proteinExistence type="predicted"/>
<keyword evidence="6" id="KW-1185">Reference proteome</keyword>
<dbReference type="InterPro" id="IPR008920">
    <property type="entry name" value="TF_FadR/GntR_C"/>
</dbReference>
<keyword evidence="2" id="KW-0238">DNA-binding</keyword>
<organism evidence="5 6">
    <name type="scientific">Symmachiella dynata</name>
    <dbReference type="NCBI Taxonomy" id="2527995"/>
    <lineage>
        <taxon>Bacteria</taxon>
        <taxon>Pseudomonadati</taxon>
        <taxon>Planctomycetota</taxon>
        <taxon>Planctomycetia</taxon>
        <taxon>Planctomycetales</taxon>
        <taxon>Planctomycetaceae</taxon>
        <taxon>Symmachiella</taxon>
    </lineage>
</organism>
<dbReference type="Gene3D" id="1.10.10.10">
    <property type="entry name" value="Winged helix-like DNA-binding domain superfamily/Winged helix DNA-binding domain"/>
    <property type="match status" value="1"/>
</dbReference>
<dbReference type="PROSITE" id="PS50949">
    <property type="entry name" value="HTH_GNTR"/>
    <property type="match status" value="1"/>
</dbReference>
<dbReference type="InterPro" id="IPR011711">
    <property type="entry name" value="GntR_C"/>
</dbReference>